<keyword evidence="2" id="KW-1185">Reference proteome</keyword>
<dbReference type="Proteomes" id="UP000026915">
    <property type="component" value="Chromosome 4"/>
</dbReference>
<name>A0A061EHI5_THECC</name>
<dbReference type="InParanoid" id="A0A061EHI5"/>
<dbReference type="HOGENOM" id="CLU_2762973_0_0_1"/>
<dbReference type="Gramene" id="EOY04480">
    <property type="protein sequence ID" value="EOY04480"/>
    <property type="gene ID" value="TCM_019722"/>
</dbReference>
<evidence type="ECO:0000313" key="1">
    <source>
        <dbReference type="EMBL" id="EOY04480.1"/>
    </source>
</evidence>
<gene>
    <name evidence="1" type="ORF">TCM_019722</name>
</gene>
<protein>
    <submittedName>
        <fullName evidence="1">Uncharacterized protein</fullName>
    </submittedName>
</protein>
<sequence length="70" mass="8350">MNLVQYLPKQKSKLLNLVQFVMEKEIVIQLDQRKLSSFPLKESVLSYCHWLPKKKVCCVVLFHLMKMDKL</sequence>
<dbReference type="AlphaFoldDB" id="A0A061EHI5"/>
<dbReference type="EMBL" id="CM001882">
    <property type="protein sequence ID" value="EOY04480.1"/>
    <property type="molecule type" value="Genomic_DNA"/>
</dbReference>
<evidence type="ECO:0000313" key="2">
    <source>
        <dbReference type="Proteomes" id="UP000026915"/>
    </source>
</evidence>
<accession>A0A061EHI5</accession>
<organism evidence="1 2">
    <name type="scientific">Theobroma cacao</name>
    <name type="common">Cacao</name>
    <name type="synonym">Cocoa</name>
    <dbReference type="NCBI Taxonomy" id="3641"/>
    <lineage>
        <taxon>Eukaryota</taxon>
        <taxon>Viridiplantae</taxon>
        <taxon>Streptophyta</taxon>
        <taxon>Embryophyta</taxon>
        <taxon>Tracheophyta</taxon>
        <taxon>Spermatophyta</taxon>
        <taxon>Magnoliopsida</taxon>
        <taxon>eudicotyledons</taxon>
        <taxon>Gunneridae</taxon>
        <taxon>Pentapetalae</taxon>
        <taxon>rosids</taxon>
        <taxon>malvids</taxon>
        <taxon>Malvales</taxon>
        <taxon>Malvaceae</taxon>
        <taxon>Byttnerioideae</taxon>
        <taxon>Theobroma</taxon>
    </lineage>
</organism>
<proteinExistence type="predicted"/>
<reference evidence="1 2" key="1">
    <citation type="journal article" date="2013" name="Genome Biol.">
        <title>The genome sequence of the most widely cultivated cacao type and its use to identify candidate genes regulating pod color.</title>
        <authorList>
            <person name="Motamayor J.C."/>
            <person name="Mockaitis K."/>
            <person name="Schmutz J."/>
            <person name="Haiminen N."/>
            <person name="Iii D.L."/>
            <person name="Cornejo O."/>
            <person name="Findley S.D."/>
            <person name="Zheng P."/>
            <person name="Utro F."/>
            <person name="Royaert S."/>
            <person name="Saski C."/>
            <person name="Jenkins J."/>
            <person name="Podicheti R."/>
            <person name="Zhao M."/>
            <person name="Scheffler B.E."/>
            <person name="Stack J.C."/>
            <person name="Feltus F.A."/>
            <person name="Mustiga G.M."/>
            <person name="Amores F."/>
            <person name="Phillips W."/>
            <person name="Marelli J.P."/>
            <person name="May G.D."/>
            <person name="Shapiro H."/>
            <person name="Ma J."/>
            <person name="Bustamante C.D."/>
            <person name="Schnell R.J."/>
            <person name="Main D."/>
            <person name="Gilbert D."/>
            <person name="Parida L."/>
            <person name="Kuhn D.N."/>
        </authorList>
    </citation>
    <scope>NUCLEOTIDE SEQUENCE [LARGE SCALE GENOMIC DNA]</scope>
    <source>
        <strain evidence="2">cv. Matina 1-6</strain>
    </source>
</reference>